<evidence type="ECO:0000256" key="2">
    <source>
        <dbReference type="SAM" id="MobiDB-lite"/>
    </source>
</evidence>
<keyword evidence="1" id="KW-0862">Zinc</keyword>
<accession>A0A2I2F5L8</accession>
<keyword evidence="1" id="KW-0863">Zinc-finger</keyword>
<reference evidence="4 5" key="1">
    <citation type="submission" date="2017-12" db="EMBL/GenBank/DDBJ databases">
        <authorList>
            <consortium name="DOE Joint Genome Institute"/>
            <person name="Haridas S."/>
            <person name="Kjaerbolling I."/>
            <person name="Vesth T.C."/>
            <person name="Frisvad J.C."/>
            <person name="Nybo J.L."/>
            <person name="Theobald S."/>
            <person name="Kuo A."/>
            <person name="Bowyer P."/>
            <person name="Matsuda Y."/>
            <person name="Mondo S."/>
            <person name="Lyhne E.K."/>
            <person name="Kogle M.E."/>
            <person name="Clum A."/>
            <person name="Lipzen A."/>
            <person name="Salamov A."/>
            <person name="Ngan C.Y."/>
            <person name="Daum C."/>
            <person name="Chiniquy J."/>
            <person name="Barry K."/>
            <person name="LaButti K."/>
            <person name="Simmons B.A."/>
            <person name="Magnuson J.K."/>
            <person name="Mortensen U.H."/>
            <person name="Larsen T.O."/>
            <person name="Grigoriev I.V."/>
            <person name="Baker S.E."/>
            <person name="Andersen M.R."/>
            <person name="Nordberg H.P."/>
            <person name="Cantor M.N."/>
            <person name="Hua S.X."/>
        </authorList>
    </citation>
    <scope>NUCLEOTIDE SEQUENCE [LARGE SCALE GENOMIC DNA]</scope>
    <source>
        <strain evidence="4 5">CBS 102.13</strain>
    </source>
</reference>
<dbReference type="PROSITE" id="PS50157">
    <property type="entry name" value="ZINC_FINGER_C2H2_2"/>
    <property type="match status" value="1"/>
</dbReference>
<feature type="region of interest" description="Disordered" evidence="2">
    <location>
        <begin position="214"/>
        <end position="271"/>
    </location>
</feature>
<feature type="compositionally biased region" description="Polar residues" evidence="2">
    <location>
        <begin position="259"/>
        <end position="269"/>
    </location>
</feature>
<protein>
    <recommendedName>
        <fullName evidence="3">C2H2-type domain-containing protein</fullName>
    </recommendedName>
</protein>
<proteinExistence type="predicted"/>
<gene>
    <name evidence="4" type="ORF">BDW47DRAFT_109482</name>
</gene>
<dbReference type="GO" id="GO:0008270">
    <property type="term" value="F:zinc ion binding"/>
    <property type="evidence" value="ECO:0007669"/>
    <property type="project" value="UniProtKB-KW"/>
</dbReference>
<evidence type="ECO:0000256" key="1">
    <source>
        <dbReference type="PROSITE-ProRule" id="PRU00042"/>
    </source>
</evidence>
<sequence>MPERQRLAEMIPSDKVLSHHEMLSAVHDLLSLCVRDQDVFYRPRETPTDGKCPISNCRFKLEKLSRPRRSNHIQDCRRKELCHALSRKECELQYCYECFEFYSLDEWTDHCDIHLANISTRRCEIVTYCHTLIRPGHCPFCLGDQSRESPKRMRYWKRSNELRTHIEEHLKSLQEYSCIHPMCQEQFQDEMGLRYHLADIHGLQKAIWDRSKSPRTVFGESPESQLDKHFKRNGTKRKFNQTDDEHCKPKRLSKKARESNASPNKTGQRQDLRVVQWKPPNPATCFSDSKGDNVHIIQDLDFADTEHASKYLRSSPADDVHTHTLRRGSLSVSHPVLKCRWMV</sequence>
<dbReference type="PROSITE" id="PS00028">
    <property type="entry name" value="ZINC_FINGER_C2H2_1"/>
    <property type="match status" value="1"/>
</dbReference>
<evidence type="ECO:0000313" key="4">
    <source>
        <dbReference type="EMBL" id="PLB35924.1"/>
    </source>
</evidence>
<evidence type="ECO:0000313" key="5">
    <source>
        <dbReference type="Proteomes" id="UP000234585"/>
    </source>
</evidence>
<dbReference type="EMBL" id="KZ559156">
    <property type="protein sequence ID" value="PLB35924.1"/>
    <property type="molecule type" value="Genomic_DNA"/>
</dbReference>
<organism evidence="4 5">
    <name type="scientific">Aspergillus candidus</name>
    <dbReference type="NCBI Taxonomy" id="41067"/>
    <lineage>
        <taxon>Eukaryota</taxon>
        <taxon>Fungi</taxon>
        <taxon>Dikarya</taxon>
        <taxon>Ascomycota</taxon>
        <taxon>Pezizomycotina</taxon>
        <taxon>Eurotiomycetes</taxon>
        <taxon>Eurotiomycetidae</taxon>
        <taxon>Eurotiales</taxon>
        <taxon>Aspergillaceae</taxon>
        <taxon>Aspergillus</taxon>
        <taxon>Aspergillus subgen. Circumdati</taxon>
    </lineage>
</organism>
<dbReference type="OrthoDB" id="4508679at2759"/>
<feature type="domain" description="C2H2-type" evidence="3">
    <location>
        <begin position="176"/>
        <end position="206"/>
    </location>
</feature>
<dbReference type="STRING" id="41067.A0A2I2F5L8"/>
<dbReference type="InterPro" id="IPR013087">
    <property type="entry name" value="Znf_C2H2_type"/>
</dbReference>
<dbReference type="GeneID" id="36520637"/>
<dbReference type="AlphaFoldDB" id="A0A2I2F5L8"/>
<keyword evidence="1" id="KW-0479">Metal-binding</keyword>
<dbReference type="RefSeq" id="XP_024669936.1">
    <property type="nucleotide sequence ID" value="XM_024813477.1"/>
</dbReference>
<dbReference type="Proteomes" id="UP000234585">
    <property type="component" value="Unassembled WGS sequence"/>
</dbReference>
<evidence type="ECO:0000259" key="3">
    <source>
        <dbReference type="PROSITE" id="PS50157"/>
    </source>
</evidence>
<feature type="compositionally biased region" description="Basic residues" evidence="2">
    <location>
        <begin position="229"/>
        <end position="239"/>
    </location>
</feature>
<name>A0A2I2F5L8_ASPCN</name>
<keyword evidence="5" id="KW-1185">Reference proteome</keyword>